<organism evidence="1 2">
    <name type="scientific">Candidatus Methanoperedens nitratireducens</name>
    <dbReference type="NCBI Taxonomy" id="1392998"/>
    <lineage>
        <taxon>Archaea</taxon>
        <taxon>Methanobacteriati</taxon>
        <taxon>Methanobacteriota</taxon>
        <taxon>Stenosarchaea group</taxon>
        <taxon>Methanomicrobia</taxon>
        <taxon>Methanosarcinales</taxon>
        <taxon>ANME-2 cluster</taxon>
        <taxon>Candidatus Methanoperedentaceae</taxon>
        <taxon>Candidatus Methanoperedens</taxon>
    </lineage>
</organism>
<evidence type="ECO:0000313" key="2">
    <source>
        <dbReference type="Proteomes" id="UP000027153"/>
    </source>
</evidence>
<name>A0A062V1Y2_9EURY</name>
<dbReference type="EMBL" id="JMIY01000007">
    <property type="protein sequence ID" value="KCZ70643.1"/>
    <property type="molecule type" value="Genomic_DNA"/>
</dbReference>
<sequence length="38" mass="4499">MPVLRGKMVKDKVKVNEQLIKELRQRTSKLKTKKKCTN</sequence>
<dbReference type="Proteomes" id="UP000027153">
    <property type="component" value="Unassembled WGS sequence"/>
</dbReference>
<comment type="caution">
    <text evidence="1">The sequence shown here is derived from an EMBL/GenBank/DDBJ whole genome shotgun (WGS) entry which is preliminary data.</text>
</comment>
<protein>
    <submittedName>
        <fullName evidence="1">Uncharacterized protein</fullName>
    </submittedName>
</protein>
<reference evidence="1 2" key="1">
    <citation type="journal article" date="2013" name="Nature">
        <title>Anaerobic oxidation of methane coupled to nitrate reduction in a novel archaeal lineage.</title>
        <authorList>
            <person name="Haroon M.F."/>
            <person name="Hu S."/>
            <person name="Shi Y."/>
            <person name="Imelfort M."/>
            <person name="Keller J."/>
            <person name="Hugenholtz P."/>
            <person name="Yuan Z."/>
            <person name="Tyson G.W."/>
        </authorList>
    </citation>
    <scope>NUCLEOTIDE SEQUENCE [LARGE SCALE GENOMIC DNA]</scope>
    <source>
        <strain evidence="1 2">ANME-2d</strain>
    </source>
</reference>
<accession>A0A062V1Y2</accession>
<proteinExistence type="predicted"/>
<dbReference type="AlphaFoldDB" id="A0A062V1Y2"/>
<gene>
    <name evidence="1" type="ORF">ANME2D_02665</name>
</gene>
<keyword evidence="2" id="KW-1185">Reference proteome</keyword>
<evidence type="ECO:0000313" key="1">
    <source>
        <dbReference type="EMBL" id="KCZ70643.1"/>
    </source>
</evidence>